<dbReference type="Pfam" id="PF13545">
    <property type="entry name" value="HTH_Crp_2"/>
    <property type="match status" value="1"/>
</dbReference>
<reference evidence="6" key="1">
    <citation type="submission" date="2017-09" db="EMBL/GenBank/DDBJ databases">
        <authorList>
            <person name="Varghese N."/>
            <person name="Submissions S."/>
        </authorList>
    </citation>
    <scope>NUCLEOTIDE SEQUENCE [LARGE SCALE GENOMIC DNA]</scope>
    <source>
        <strain evidence="6">USBA 140</strain>
    </source>
</reference>
<dbReference type="GO" id="GO:0003677">
    <property type="term" value="F:DNA binding"/>
    <property type="evidence" value="ECO:0007669"/>
    <property type="project" value="UniProtKB-KW"/>
</dbReference>
<evidence type="ECO:0000313" key="6">
    <source>
        <dbReference type="Proteomes" id="UP000219621"/>
    </source>
</evidence>
<evidence type="ECO:0000256" key="3">
    <source>
        <dbReference type="ARBA" id="ARBA00023163"/>
    </source>
</evidence>
<dbReference type="Gene3D" id="2.60.120.10">
    <property type="entry name" value="Jelly Rolls"/>
    <property type="match status" value="1"/>
</dbReference>
<dbReference type="SUPFAM" id="SSF51206">
    <property type="entry name" value="cAMP-binding domain-like"/>
    <property type="match status" value="1"/>
</dbReference>
<evidence type="ECO:0000256" key="1">
    <source>
        <dbReference type="ARBA" id="ARBA00023015"/>
    </source>
</evidence>
<keyword evidence="3" id="KW-0804">Transcription</keyword>
<dbReference type="Proteomes" id="UP000219621">
    <property type="component" value="Unassembled WGS sequence"/>
</dbReference>
<accession>A0A286G6V1</accession>
<evidence type="ECO:0000313" key="5">
    <source>
        <dbReference type="EMBL" id="SOD90694.1"/>
    </source>
</evidence>
<dbReference type="InterPro" id="IPR012318">
    <property type="entry name" value="HTH_CRP"/>
</dbReference>
<dbReference type="InterPro" id="IPR036390">
    <property type="entry name" value="WH_DNA-bd_sf"/>
</dbReference>
<dbReference type="InterPro" id="IPR014710">
    <property type="entry name" value="RmlC-like_jellyroll"/>
</dbReference>
<dbReference type="EMBL" id="OCNJ01000001">
    <property type="protein sequence ID" value="SOD90694.1"/>
    <property type="molecule type" value="Genomic_DNA"/>
</dbReference>
<evidence type="ECO:0000259" key="4">
    <source>
        <dbReference type="PROSITE" id="PS51063"/>
    </source>
</evidence>
<evidence type="ECO:0000256" key="2">
    <source>
        <dbReference type="ARBA" id="ARBA00023125"/>
    </source>
</evidence>
<dbReference type="Pfam" id="PF00027">
    <property type="entry name" value="cNMP_binding"/>
    <property type="match status" value="1"/>
</dbReference>
<dbReference type="SUPFAM" id="SSF46785">
    <property type="entry name" value="Winged helix' DNA-binding domain"/>
    <property type="match status" value="1"/>
</dbReference>
<sequence length="253" mass="28788">MTHPADRLFHRLQAVLDLPPEDRRTLEGAFIRCETVPAGTVLVREAEPNRIGFLIASGWAMRERHLRDGSRQVINFLVPGDLSEPGAFVTDDADHTVTTLTEAKVCRFTHRDWFMAMTATRPLSAALWWLSAHEEAVVKEHLVSIGRRSSRNRLLYLLWELWRRLRMAGLAENGSFTFPVGREVLADATGLTPRHLGRVLAEVRGSDILTLERGRVHIHDPARLLTEIDCRDVYLQITPIAESLREVLRQPRP</sequence>
<name>A0A286G6V1_9PROT</name>
<organism evidence="5 6">
    <name type="scientific">Caenispirillum bisanense</name>
    <dbReference type="NCBI Taxonomy" id="414052"/>
    <lineage>
        <taxon>Bacteria</taxon>
        <taxon>Pseudomonadati</taxon>
        <taxon>Pseudomonadota</taxon>
        <taxon>Alphaproteobacteria</taxon>
        <taxon>Rhodospirillales</taxon>
        <taxon>Novispirillaceae</taxon>
        <taxon>Caenispirillum</taxon>
    </lineage>
</organism>
<dbReference type="InterPro" id="IPR018490">
    <property type="entry name" value="cNMP-bd_dom_sf"/>
</dbReference>
<proteinExistence type="predicted"/>
<feature type="domain" description="HTH crp-type" evidence="4">
    <location>
        <begin position="148"/>
        <end position="222"/>
    </location>
</feature>
<dbReference type="SMART" id="SM00419">
    <property type="entry name" value="HTH_CRP"/>
    <property type="match status" value="1"/>
</dbReference>
<keyword evidence="2" id="KW-0238">DNA-binding</keyword>
<protein>
    <submittedName>
        <fullName evidence="5">Transcriptional regulator, Crp/Fnr family</fullName>
    </submittedName>
</protein>
<gene>
    <name evidence="5" type="ORF">SAMN05421508_101628</name>
</gene>
<dbReference type="InterPro" id="IPR000595">
    <property type="entry name" value="cNMP-bd_dom"/>
</dbReference>
<dbReference type="CDD" id="cd00038">
    <property type="entry name" value="CAP_ED"/>
    <property type="match status" value="1"/>
</dbReference>
<dbReference type="PROSITE" id="PS51063">
    <property type="entry name" value="HTH_CRP_2"/>
    <property type="match status" value="1"/>
</dbReference>
<keyword evidence="1" id="KW-0805">Transcription regulation</keyword>
<dbReference type="RefSeq" id="WP_176524998.1">
    <property type="nucleotide sequence ID" value="NZ_OCNJ01000001.1"/>
</dbReference>
<dbReference type="AlphaFoldDB" id="A0A286G6V1"/>
<keyword evidence="6" id="KW-1185">Reference proteome</keyword>
<dbReference type="GO" id="GO:0006355">
    <property type="term" value="P:regulation of DNA-templated transcription"/>
    <property type="evidence" value="ECO:0007669"/>
    <property type="project" value="InterPro"/>
</dbReference>